<dbReference type="KEGG" id="saqt:GJV85_12200"/>
<evidence type="ECO:0000313" key="2">
    <source>
        <dbReference type="Proteomes" id="UP000671852"/>
    </source>
</evidence>
<dbReference type="Proteomes" id="UP000671852">
    <property type="component" value="Chromosome"/>
</dbReference>
<protein>
    <submittedName>
        <fullName evidence="1">Uncharacterized protein</fullName>
    </submittedName>
</protein>
<reference evidence="1" key="1">
    <citation type="submission" date="2019-11" db="EMBL/GenBank/DDBJ databases">
        <authorList>
            <person name="Kojima H."/>
        </authorList>
    </citation>
    <scope>NUCLEOTIDE SEQUENCE</scope>
    <source>
        <strain evidence="1">H1576</strain>
    </source>
</reference>
<organism evidence="1 2">
    <name type="scientific">Sulfurimonas aquatica</name>
    <dbReference type="NCBI Taxonomy" id="2672570"/>
    <lineage>
        <taxon>Bacteria</taxon>
        <taxon>Pseudomonadati</taxon>
        <taxon>Campylobacterota</taxon>
        <taxon>Epsilonproteobacteria</taxon>
        <taxon>Campylobacterales</taxon>
        <taxon>Sulfurimonadaceae</taxon>
        <taxon>Sulfurimonas</taxon>
    </lineage>
</organism>
<reference evidence="1" key="2">
    <citation type="submission" date="2021-04" db="EMBL/GenBank/DDBJ databases">
        <title>Isolation and characterization of a novel species of the genus Sulfurimonas.</title>
        <authorList>
            <person name="Fukui M."/>
        </authorList>
    </citation>
    <scope>NUCLEOTIDE SEQUENCE</scope>
    <source>
        <strain evidence="1">H1576</strain>
    </source>
</reference>
<gene>
    <name evidence="1" type="ORF">GJV85_12200</name>
</gene>
<accession>A0A975B252</accession>
<keyword evidence="2" id="KW-1185">Reference proteome</keyword>
<sequence>MKMTNYRLQTEIEHLTPLSQKDWFKNYVKEVLESDKPYHVKADYIGLSFQELQNKIDYLSSDIKELQALKRTLTQSKTLAQEVTAAILLDYGIDRLDGTSISSITIQAHKTKLKETFKIINAEALIKLGFCTVTVDEQAVKDAMLTVEGMDEIDEFVKVDVTSEEVPAKIKVNARRSNQNNQATELLNLVDSQEAA</sequence>
<dbReference type="AlphaFoldDB" id="A0A975B252"/>
<dbReference type="EMBL" id="CP046072">
    <property type="protein sequence ID" value="QSZ42837.1"/>
    <property type="molecule type" value="Genomic_DNA"/>
</dbReference>
<name>A0A975B252_9BACT</name>
<dbReference type="RefSeq" id="WP_207561648.1">
    <property type="nucleotide sequence ID" value="NZ_CP046072.1"/>
</dbReference>
<evidence type="ECO:0000313" key="1">
    <source>
        <dbReference type="EMBL" id="QSZ42837.1"/>
    </source>
</evidence>
<proteinExistence type="predicted"/>